<dbReference type="PANTHER" id="PTHR47331">
    <property type="entry name" value="PHD-TYPE DOMAIN-CONTAINING PROTEIN"/>
    <property type="match status" value="1"/>
</dbReference>
<comment type="caution">
    <text evidence="2">The sequence shown here is derived from an EMBL/GenBank/DDBJ whole genome shotgun (WGS) entry which is preliminary data.</text>
</comment>
<evidence type="ECO:0008006" key="3">
    <source>
        <dbReference type="Google" id="ProtNLM"/>
    </source>
</evidence>
<name>A0A2A4JLG7_HELVI</name>
<dbReference type="InterPro" id="IPR005312">
    <property type="entry name" value="DUF1759"/>
</dbReference>
<proteinExistence type="predicted"/>
<dbReference type="AlphaFoldDB" id="A0A2A4JLG7"/>
<sequence>MAEDTVASPDVESIDLKLLVRRRGGIRSRVTIFKQFIGKYQVGSEASSLSPLEVRELSLRLTQLQELLSKFDSVQSQIEDIAQNLDKQMSERDSTESEFYSMISFTQELVSLNSESSKENKSESFHSSCSKMNNSVKLPTINLPTFDGNYSKWLEYRDTFDSLINNNESIPLINKFHYLRNSLVGSACNIVRSVDFTAANYQVAWKSLCDRFNNKNILINNHLQALVNINPIQKESFKAIRYVMDQIQKKIHSLNILDISTTGWDPLVIFLVSAKLDPRTKGKWKEHKGHLTHLPSLEEFIKFLDNRANVLETANGSRHYESKNSTPTKDNRSIKSLTTALPNSKVKTCVICNKSHFIHKCNKFKALSLKDRLSEVAKHDLCINCLRSGHNNSECKLNSFRKA</sequence>
<accession>A0A2A4JLG7</accession>
<gene>
    <name evidence="2" type="ORF">B5V51_582</name>
</gene>
<protein>
    <recommendedName>
        <fullName evidence="3">CCHC-type domain-containing protein</fullName>
    </recommendedName>
</protein>
<dbReference type="Pfam" id="PF03564">
    <property type="entry name" value="DUF1759"/>
    <property type="match status" value="1"/>
</dbReference>
<evidence type="ECO:0000313" key="2">
    <source>
        <dbReference type="EMBL" id="PCG72659.1"/>
    </source>
</evidence>
<organism evidence="2">
    <name type="scientific">Heliothis virescens</name>
    <name type="common">Tobacco budworm moth</name>
    <dbReference type="NCBI Taxonomy" id="7102"/>
    <lineage>
        <taxon>Eukaryota</taxon>
        <taxon>Metazoa</taxon>
        <taxon>Ecdysozoa</taxon>
        <taxon>Arthropoda</taxon>
        <taxon>Hexapoda</taxon>
        <taxon>Insecta</taxon>
        <taxon>Pterygota</taxon>
        <taxon>Neoptera</taxon>
        <taxon>Endopterygota</taxon>
        <taxon>Lepidoptera</taxon>
        <taxon>Glossata</taxon>
        <taxon>Ditrysia</taxon>
        <taxon>Noctuoidea</taxon>
        <taxon>Noctuidae</taxon>
        <taxon>Heliothinae</taxon>
        <taxon>Heliothis</taxon>
    </lineage>
</organism>
<dbReference type="STRING" id="7102.A0A2A4JLG7"/>
<dbReference type="EMBL" id="NWSH01001093">
    <property type="protein sequence ID" value="PCG72659.1"/>
    <property type="molecule type" value="Genomic_DNA"/>
</dbReference>
<reference evidence="2" key="1">
    <citation type="submission" date="2017-09" db="EMBL/GenBank/DDBJ databases">
        <title>Contemporary evolution of a Lepidopteran species, Heliothis virescens, in response to modern agricultural practices.</title>
        <authorList>
            <person name="Fritz M.L."/>
            <person name="Deyonke A.M."/>
            <person name="Papanicolaou A."/>
            <person name="Micinski S."/>
            <person name="Westbrook J."/>
            <person name="Gould F."/>
        </authorList>
    </citation>
    <scope>NUCLEOTIDE SEQUENCE [LARGE SCALE GENOMIC DNA]</scope>
    <source>
        <strain evidence="2">HvINT-</strain>
        <tissue evidence="2">Whole body</tissue>
    </source>
</reference>
<dbReference type="PANTHER" id="PTHR47331:SF5">
    <property type="entry name" value="RIBONUCLEASE H"/>
    <property type="match status" value="1"/>
</dbReference>
<feature type="coiled-coil region" evidence="1">
    <location>
        <begin position="64"/>
        <end position="98"/>
    </location>
</feature>
<evidence type="ECO:0000256" key="1">
    <source>
        <dbReference type="SAM" id="Coils"/>
    </source>
</evidence>
<keyword evidence="1" id="KW-0175">Coiled coil</keyword>